<dbReference type="Pfam" id="PF25508">
    <property type="entry name" value="TRPM2"/>
    <property type="match status" value="2"/>
</dbReference>
<keyword evidence="5" id="KW-0406">Ion transport</keyword>
<keyword evidence="6 9" id="KW-0472">Membrane</keyword>
<dbReference type="InterPro" id="IPR057366">
    <property type="entry name" value="TRPM-like"/>
</dbReference>
<dbReference type="InterPro" id="IPR005821">
    <property type="entry name" value="Ion_trans_dom"/>
</dbReference>
<dbReference type="GO" id="GO:0099604">
    <property type="term" value="F:ligand-gated calcium channel activity"/>
    <property type="evidence" value="ECO:0007669"/>
    <property type="project" value="TreeGrafter"/>
</dbReference>
<evidence type="ECO:0000313" key="13">
    <source>
        <dbReference type="EMBL" id="PAA47863.1"/>
    </source>
</evidence>
<gene>
    <name evidence="13" type="ORF">BOX15_Mlig001812g2</name>
</gene>
<protein>
    <recommendedName>
        <fullName evidence="15">Ion_trans domain-containing protein</fullName>
    </recommendedName>
</protein>
<dbReference type="Gene3D" id="3.90.79.10">
    <property type="entry name" value="Nucleoside Triphosphate Pyrophosphohydrolase"/>
    <property type="match status" value="1"/>
</dbReference>
<evidence type="ECO:0000259" key="12">
    <source>
        <dbReference type="Pfam" id="PF25508"/>
    </source>
</evidence>
<evidence type="ECO:0000256" key="7">
    <source>
        <dbReference type="ARBA" id="ARBA00023303"/>
    </source>
</evidence>
<feature type="region of interest" description="Disordered" evidence="8">
    <location>
        <begin position="592"/>
        <end position="612"/>
    </location>
</feature>
<dbReference type="OrthoDB" id="9983120at2759"/>
<feature type="domain" description="Ion transport" evidence="10">
    <location>
        <begin position="963"/>
        <end position="1224"/>
    </location>
</feature>
<feature type="domain" description="TRPM-like" evidence="12">
    <location>
        <begin position="730"/>
        <end position="849"/>
    </location>
</feature>
<feature type="domain" description="TRPM-like" evidence="12">
    <location>
        <begin position="473"/>
        <end position="596"/>
    </location>
</feature>
<dbReference type="InterPro" id="IPR041491">
    <property type="entry name" value="TRPM_SLOG"/>
</dbReference>
<comment type="subcellular location">
    <subcellularLocation>
        <location evidence="1">Membrane</location>
        <topology evidence="1">Multi-pass membrane protein</topology>
    </subcellularLocation>
</comment>
<dbReference type="Proteomes" id="UP000215902">
    <property type="component" value="Unassembled WGS sequence"/>
</dbReference>
<evidence type="ECO:0000256" key="3">
    <source>
        <dbReference type="ARBA" id="ARBA00022692"/>
    </source>
</evidence>
<dbReference type="EMBL" id="NIVC01004306">
    <property type="protein sequence ID" value="PAA47863.1"/>
    <property type="molecule type" value="Genomic_DNA"/>
</dbReference>
<evidence type="ECO:0000259" key="10">
    <source>
        <dbReference type="Pfam" id="PF00520"/>
    </source>
</evidence>
<evidence type="ECO:0008006" key="15">
    <source>
        <dbReference type="Google" id="ProtNLM"/>
    </source>
</evidence>
<keyword evidence="2" id="KW-0813">Transport</keyword>
<feature type="transmembrane region" description="Helical" evidence="9">
    <location>
        <begin position="1061"/>
        <end position="1081"/>
    </location>
</feature>
<dbReference type="Pfam" id="PF25969">
    <property type="entry name" value="NUDT9_N"/>
    <property type="match status" value="1"/>
</dbReference>
<dbReference type="GO" id="GO:0005886">
    <property type="term" value="C:plasma membrane"/>
    <property type="evidence" value="ECO:0007669"/>
    <property type="project" value="TreeGrafter"/>
</dbReference>
<feature type="compositionally biased region" description="Pro residues" evidence="8">
    <location>
        <begin position="1480"/>
        <end position="1499"/>
    </location>
</feature>
<feature type="transmembrane region" description="Helical" evidence="9">
    <location>
        <begin position="1102"/>
        <end position="1124"/>
    </location>
</feature>
<evidence type="ECO:0000256" key="2">
    <source>
        <dbReference type="ARBA" id="ARBA00022448"/>
    </source>
</evidence>
<feature type="compositionally biased region" description="Low complexity" evidence="8">
    <location>
        <begin position="1337"/>
        <end position="1353"/>
    </location>
</feature>
<feature type="region of interest" description="Disordered" evidence="8">
    <location>
        <begin position="1"/>
        <end position="34"/>
    </location>
</feature>
<evidence type="ECO:0000256" key="9">
    <source>
        <dbReference type="SAM" id="Phobius"/>
    </source>
</evidence>
<feature type="region of interest" description="Disordered" evidence="8">
    <location>
        <begin position="1337"/>
        <end position="1356"/>
    </location>
</feature>
<feature type="compositionally biased region" description="Polar residues" evidence="8">
    <location>
        <begin position="1"/>
        <end position="16"/>
    </location>
</feature>
<evidence type="ECO:0000256" key="8">
    <source>
        <dbReference type="SAM" id="MobiDB-lite"/>
    </source>
</evidence>
<reference evidence="13 14" key="1">
    <citation type="submission" date="2017-06" db="EMBL/GenBank/DDBJ databases">
        <title>A platform for efficient transgenesis in Macrostomum lignano, a flatworm model organism for stem cell research.</title>
        <authorList>
            <person name="Berezikov E."/>
        </authorList>
    </citation>
    <scope>NUCLEOTIDE SEQUENCE [LARGE SCALE GENOMIC DNA]</scope>
    <source>
        <strain evidence="13">DV1</strain>
        <tissue evidence="13">Whole organism</tissue>
    </source>
</reference>
<evidence type="ECO:0000256" key="5">
    <source>
        <dbReference type="ARBA" id="ARBA00023065"/>
    </source>
</evidence>
<dbReference type="PANTHER" id="PTHR13800">
    <property type="entry name" value="TRANSIENT RECEPTOR POTENTIAL CATION CHANNEL, SUBFAMILY M, MEMBER 6"/>
    <property type="match status" value="1"/>
</dbReference>
<comment type="caution">
    <text evidence="13">The sequence shown here is derived from an EMBL/GenBank/DDBJ whole genome shotgun (WGS) entry which is preliminary data.</text>
</comment>
<dbReference type="InterPro" id="IPR050927">
    <property type="entry name" value="TRPM"/>
</dbReference>
<feature type="domain" description="TRPM SLOG" evidence="11">
    <location>
        <begin position="130"/>
        <end position="358"/>
    </location>
</feature>
<evidence type="ECO:0000256" key="6">
    <source>
        <dbReference type="ARBA" id="ARBA00023136"/>
    </source>
</evidence>
<feature type="region of interest" description="Disordered" evidence="8">
    <location>
        <begin position="96"/>
        <end position="115"/>
    </location>
</feature>
<sequence length="1810" mass="199748">MANFWHASSRSTIQQTEEIRSKNAKGAAKRRNRTESSDCAVMIGHYRESRDRAWYPVGLTQFPCTGYSPDGDDPSLNRCRCGLSLELHCSAPPAVDGSSAAANLAPPTQPPLLPDGDAGEFEFPGIKRHAKFVRLNAAESDTAIQQTLDGHWQLGRPTLIVNVHGGELEKKRQLKMIFKKGLWKAAESAGRDKSNSQGCWIVTDGLSSGIVKLTGDAVRDYTDAYGPNHMLAIGVVSEARAAARSNGGVVGSKPQLTGDELDANHTHFILVSGRHSDATSWSEAVEAEADFRARFSRAAASSSWTQKAGEESRVPMCGLLIGGDRTALRQVYQALVANRCPIVALKGTSGAADALVSALECHPRGDCGPTDKKDAAELDESKEAAFLAKLATVCQECFGGDCDRVDADMLHCIVRDCSGLIEVFDMEEDFDLDGKMIASLLSSAGSDSHEHKLNLKQLKISLALNRADIAREKIFLENKKWKKGDLHDCMYQALMEDRQGFVSLFLEQGFSLDDFLTIHMLERLYSDQLKRMNSKAAIFHQLWEYHHKSHRRGRQVQLRQVGKVIKVLVGDFYQPLYTKKDFEKNYTKSTATADSLAEERTEPATGRKVNSVGASGILPTAQRAGRRQAAQPRETELLQVCEGRADADNRKELSKLRPNSRIGRAEAGESEASVGLIVNSIRDSSPRPMDRRKSSLEFQEILSAASNMLIGGHAGRRRRRWLRREADAHSKSLVLVRPARELMIWALLVGKLQMAELFWSMEKEPIAGALLASILLKAMERRTDDFTDKEEFQRGAAQYEDRAWGVLDQCYREDERRAQFLINRELDYYGDSSCIYLAAEGESIKFMAHPCCQDFLTGAWLGQLSQKNALTRFLLGTVCGLICPPLVARVMLYKLDEEAGVDCGDVGCSVLRETASTARRSSQDRSATLANAEQLSARGVINRMQDFYMAPVIRFIYNSISYLTFLFIFSYLLLYNLTHSIGPLECVIIVWMLTLLLEEVKQATLSGISFSTYISDSWNKLDCLAVGLFFLGLALRIVSLLRPAPRIAGYSAVLTDDTFAAARVCYAFSLFAYYVRLVYIFSFHIALGPKLIMIGKMVSNDLVPFMVILLVFVLGYGVAAQSIAYPTGLFTPDAEFNGTRPERMSRSAVFASFLSRAYFQMFGNFALDAAQAADPGCKEEGRCPHWTGRWLAPLMLAVYVLLTNILMFNLLIAMFSSTYESINQFSALYWNYQRYSMIKEYTERSPLAPPLMAIWQAYQLLRASGGCGGGDPPADPLKVRRPVGGRGGDRELVKWEHMKAADFLRAEQLSQLRRHGGGGAGVGAGLGDVYRREIVRAAPTSSSTTPVSPSAGSEAADAVRRTLAEAASGLGADVERRFHAVDGQLLRLAERVQDRTAGLAEAVARVSAGLAALQEAQLAMARSLEPRRDAGSAATAAAASVADLVASAASAAAAEATARPPAWFREVAIRAAADAIRSAAPPPPIRPPQPPPTSPPAAPLKPRVSNPSVGRLVQHRCRGHRLWRFAPFNFERYPGMRMNVPPERTDWQVDYPEYFAFDVSDEVVVFPTVEACDTDKNLRCLQFNTYDVGQSVGRRSLLGPYELDSASGAPLNPAGRTGLRHRGLLPRWGPNHALVLALTRWQRNPPGEGAVVRRLGRPILQVAALLRHKQYCLPWFLTDHQPGCDSVKCSVDVARSFVINRLQQQQQSLSGTKQLGLKSELQALQKAEVKQTFTGYLDDHLNADNAWIEAVVVNIHESDKFRFSDDMLLALAESDCEEQARWLEVAQTTALRSSHCDLLKTVASERQAYF</sequence>
<organism evidence="13 14">
    <name type="scientific">Macrostomum lignano</name>
    <dbReference type="NCBI Taxonomy" id="282301"/>
    <lineage>
        <taxon>Eukaryota</taxon>
        <taxon>Metazoa</taxon>
        <taxon>Spiralia</taxon>
        <taxon>Lophotrochozoa</taxon>
        <taxon>Platyhelminthes</taxon>
        <taxon>Rhabditophora</taxon>
        <taxon>Macrostomorpha</taxon>
        <taxon>Macrostomida</taxon>
        <taxon>Macrostomidae</taxon>
        <taxon>Macrostomum</taxon>
    </lineage>
</organism>
<feature type="region of interest" description="Disordered" evidence="8">
    <location>
        <begin position="1478"/>
        <end position="1505"/>
    </location>
</feature>
<keyword evidence="4 9" id="KW-1133">Transmembrane helix</keyword>
<dbReference type="Pfam" id="PF00520">
    <property type="entry name" value="Ion_trans"/>
    <property type="match status" value="1"/>
</dbReference>
<proteinExistence type="predicted"/>
<keyword evidence="3 9" id="KW-0812">Transmembrane</keyword>
<keyword evidence="7" id="KW-0407">Ion channel</keyword>
<evidence type="ECO:0000259" key="11">
    <source>
        <dbReference type="Pfam" id="PF18139"/>
    </source>
</evidence>
<dbReference type="Pfam" id="PF18139">
    <property type="entry name" value="LSDAT_euk"/>
    <property type="match status" value="1"/>
</dbReference>
<feature type="transmembrane region" description="Helical" evidence="9">
    <location>
        <begin position="1190"/>
        <end position="1215"/>
    </location>
</feature>
<evidence type="ECO:0000256" key="4">
    <source>
        <dbReference type="ARBA" id="ARBA00022989"/>
    </source>
</evidence>
<feature type="transmembrane region" description="Helical" evidence="9">
    <location>
        <begin position="952"/>
        <end position="974"/>
    </location>
</feature>
<dbReference type="STRING" id="282301.A0A267DF07"/>
<feature type="transmembrane region" description="Helical" evidence="9">
    <location>
        <begin position="980"/>
        <end position="1000"/>
    </location>
</feature>
<keyword evidence="14" id="KW-1185">Reference proteome</keyword>
<accession>A0A267DF07</accession>
<dbReference type="PANTHER" id="PTHR13800:SF12">
    <property type="entry name" value="TRANSIENT RECEPTOR POTENTIAL CATION CHANNEL SUBFAMILY M MEMBER-LIKE 2"/>
    <property type="match status" value="1"/>
</dbReference>
<name>A0A267DF07_9PLAT</name>
<evidence type="ECO:0000256" key="1">
    <source>
        <dbReference type="ARBA" id="ARBA00004141"/>
    </source>
</evidence>
<feature type="transmembrane region" description="Helical" evidence="9">
    <location>
        <begin position="1021"/>
        <end position="1041"/>
    </location>
</feature>
<evidence type="ECO:0000313" key="14">
    <source>
        <dbReference type="Proteomes" id="UP000215902"/>
    </source>
</evidence>